<name>A0ABS4AGA2_9PROT</name>
<keyword evidence="2" id="KW-1185">Reference proteome</keyword>
<gene>
    <name evidence="1" type="ORF">J8J14_14840</name>
</gene>
<dbReference type="Pfam" id="PF12616">
    <property type="entry name" value="DUF3775"/>
    <property type="match status" value="1"/>
</dbReference>
<proteinExistence type="predicted"/>
<comment type="caution">
    <text evidence="1">The sequence shown here is derived from an EMBL/GenBank/DDBJ whole genome shotgun (WGS) entry which is preliminary data.</text>
</comment>
<evidence type="ECO:0000313" key="1">
    <source>
        <dbReference type="EMBL" id="MBP0446052.1"/>
    </source>
</evidence>
<dbReference type="Proteomes" id="UP000681594">
    <property type="component" value="Unassembled WGS sequence"/>
</dbReference>
<evidence type="ECO:0000313" key="2">
    <source>
        <dbReference type="Proteomes" id="UP000681594"/>
    </source>
</evidence>
<reference evidence="1 2" key="1">
    <citation type="submission" date="2021-03" db="EMBL/GenBank/DDBJ databases">
        <authorList>
            <person name="So Y."/>
        </authorList>
    </citation>
    <scope>NUCLEOTIDE SEQUENCE [LARGE SCALE GENOMIC DNA]</scope>
    <source>
        <strain evidence="1 2">SSH11</strain>
    </source>
</reference>
<dbReference type="InterPro" id="IPR022254">
    <property type="entry name" value="DUF3775"/>
</dbReference>
<protein>
    <submittedName>
        <fullName evidence="1">DUF3775 domain-containing protein</fullName>
    </submittedName>
</protein>
<dbReference type="RefSeq" id="WP_209380317.1">
    <property type="nucleotide sequence ID" value="NZ_JAGIZB010000013.1"/>
</dbReference>
<organism evidence="1 2">
    <name type="scientific">Pararoseomonas baculiformis</name>
    <dbReference type="NCBI Taxonomy" id="2820812"/>
    <lineage>
        <taxon>Bacteria</taxon>
        <taxon>Pseudomonadati</taxon>
        <taxon>Pseudomonadota</taxon>
        <taxon>Alphaproteobacteria</taxon>
        <taxon>Acetobacterales</taxon>
        <taxon>Acetobacteraceae</taxon>
        <taxon>Pararoseomonas</taxon>
    </lineage>
</organism>
<sequence>MSDRPDPDDEVDLVVSLTTLAGIIDAARGVGELEEEATNEDVQDPEVPDEIDPDAMADTLKGLINELNEDEQAALIALTWIGRGDYDTSEWEETLRLAKERNEDGSAAEYLTNMELFGDYLSEGVAAFGYSIEEVAR</sequence>
<accession>A0ABS4AGA2</accession>
<dbReference type="EMBL" id="JAGIZB010000013">
    <property type="protein sequence ID" value="MBP0446052.1"/>
    <property type="molecule type" value="Genomic_DNA"/>
</dbReference>